<accession>A0A1L7I405</accession>
<evidence type="ECO:0000313" key="1">
    <source>
        <dbReference type="EMBL" id="APU68338.1"/>
    </source>
</evidence>
<organism evidence="1 2">
    <name type="scientific">Christiangramia flava JLT2011</name>
    <dbReference type="NCBI Taxonomy" id="1229726"/>
    <lineage>
        <taxon>Bacteria</taxon>
        <taxon>Pseudomonadati</taxon>
        <taxon>Bacteroidota</taxon>
        <taxon>Flavobacteriia</taxon>
        <taxon>Flavobacteriales</taxon>
        <taxon>Flavobacteriaceae</taxon>
        <taxon>Christiangramia</taxon>
    </lineage>
</organism>
<dbReference type="KEGG" id="gfl:GRFL_1614"/>
<evidence type="ECO:0000313" key="2">
    <source>
        <dbReference type="Proteomes" id="UP000186230"/>
    </source>
</evidence>
<dbReference type="OrthoDB" id="6120799at2"/>
<dbReference type="Pfam" id="PF14595">
    <property type="entry name" value="Thioredoxin_9"/>
    <property type="match status" value="1"/>
</dbReference>
<protein>
    <submittedName>
        <fullName evidence="1">Thioredoxin</fullName>
    </submittedName>
</protein>
<dbReference type="Gene3D" id="3.40.30.10">
    <property type="entry name" value="Glutaredoxin"/>
    <property type="match status" value="1"/>
</dbReference>
<dbReference type="AlphaFoldDB" id="A0A1L7I405"/>
<keyword evidence="2" id="KW-1185">Reference proteome</keyword>
<sequence length="204" mass="23887">MKALLEKSLQKAINYREYRQLVERLILTTSTTGEWTQNRVNATRLNYTRMKRMEHLVDITPEKKSIFQEVEDRQYWLLFAESFCDDAAQTLPVLKKLAGLSENIELKILIMNENRDLMKRLGKDQKTILQLLITDEALNVLAQWGPRSRMATQMVNEYQKLHGRVDNEIKKQLQVFYNQDLGKQIIAEIAAIEVQIEGEMALHH</sequence>
<dbReference type="Proteomes" id="UP000186230">
    <property type="component" value="Chromosome"/>
</dbReference>
<dbReference type="STRING" id="1229726.GRFL_1614"/>
<reference evidence="1 2" key="1">
    <citation type="submission" date="2016-07" db="EMBL/GenBank/DDBJ databases">
        <title>Multi-omics approach to identify versatile polysaccharide utilization systems of a marine flavobacterium Gramella flava.</title>
        <authorList>
            <person name="Tang K."/>
        </authorList>
    </citation>
    <scope>NUCLEOTIDE SEQUENCE [LARGE SCALE GENOMIC DNA]</scope>
    <source>
        <strain evidence="1 2">JLT2011</strain>
    </source>
</reference>
<dbReference type="RefSeq" id="WP_083644124.1">
    <property type="nucleotide sequence ID" value="NZ_AMRU01000001.1"/>
</dbReference>
<name>A0A1L7I405_9FLAO</name>
<gene>
    <name evidence="1" type="ORF">GRFL_1614</name>
</gene>
<dbReference type="EMBL" id="CP016359">
    <property type="protein sequence ID" value="APU68338.1"/>
    <property type="molecule type" value="Genomic_DNA"/>
</dbReference>
<proteinExistence type="predicted"/>